<protein>
    <recommendedName>
        <fullName evidence="6">Acid phosphatase 1</fullName>
    </recommendedName>
</protein>
<dbReference type="PANTHER" id="PTHR31284:SF10">
    <property type="entry name" value="ACID PHOSPHATASE-LIKE PROTEIN"/>
    <property type="match status" value="1"/>
</dbReference>
<dbReference type="InterPro" id="IPR023214">
    <property type="entry name" value="HAD_sf"/>
</dbReference>
<dbReference type="AlphaFoldDB" id="A0AAV8SG88"/>
<keyword evidence="2" id="KW-0325">Glycoprotein</keyword>
<dbReference type="PANTHER" id="PTHR31284">
    <property type="entry name" value="ACID PHOSPHATASE-LIKE PROTEIN"/>
    <property type="match status" value="1"/>
</dbReference>
<comment type="caution">
    <text evidence="4">The sequence shown here is derived from an EMBL/GenBank/DDBJ whole genome shotgun (WGS) entry which is preliminary data.</text>
</comment>
<evidence type="ECO:0000313" key="5">
    <source>
        <dbReference type="Proteomes" id="UP001159364"/>
    </source>
</evidence>
<dbReference type="Pfam" id="PF03767">
    <property type="entry name" value="Acid_phosphat_B"/>
    <property type="match status" value="1"/>
</dbReference>
<keyword evidence="1" id="KW-0732">Signal</keyword>
<dbReference type="InterPro" id="IPR036412">
    <property type="entry name" value="HAD-like_sf"/>
</dbReference>
<comment type="function">
    <text evidence="3">May function as somatic storage protein during early seedling development.</text>
</comment>
<evidence type="ECO:0000313" key="4">
    <source>
        <dbReference type="EMBL" id="KAJ8751034.1"/>
    </source>
</evidence>
<keyword evidence="5" id="KW-1185">Reference proteome</keyword>
<evidence type="ECO:0000256" key="3">
    <source>
        <dbReference type="PIRNR" id="PIRNR002674"/>
    </source>
</evidence>
<name>A0AAV8SG88_9ROSI</name>
<accession>A0AAV8SG88</accession>
<dbReference type="PIRSF" id="PIRSF002674">
    <property type="entry name" value="VSP"/>
    <property type="match status" value="1"/>
</dbReference>
<evidence type="ECO:0000256" key="2">
    <source>
        <dbReference type="ARBA" id="ARBA00023180"/>
    </source>
</evidence>
<comment type="similarity">
    <text evidence="3">Belongs to the APS1/VSP family.</text>
</comment>
<dbReference type="Proteomes" id="UP001159364">
    <property type="component" value="Linkage Group LG11"/>
</dbReference>
<dbReference type="SUPFAM" id="SSF56784">
    <property type="entry name" value="HAD-like"/>
    <property type="match status" value="1"/>
</dbReference>
<dbReference type="Gene3D" id="3.40.50.1000">
    <property type="entry name" value="HAD superfamily/HAD-like"/>
    <property type="match status" value="1"/>
</dbReference>
<keyword evidence="3" id="KW-0758">Storage protein</keyword>
<dbReference type="GO" id="GO:0045735">
    <property type="term" value="F:nutrient reservoir activity"/>
    <property type="evidence" value="ECO:0007669"/>
    <property type="project" value="UniProtKB-UniRule"/>
</dbReference>
<reference evidence="4 5" key="1">
    <citation type="submission" date="2021-09" db="EMBL/GenBank/DDBJ databases">
        <title>Genomic insights and catalytic innovation underlie evolution of tropane alkaloids biosynthesis.</title>
        <authorList>
            <person name="Wang Y.-J."/>
            <person name="Tian T."/>
            <person name="Huang J.-P."/>
            <person name="Huang S.-X."/>
        </authorList>
    </citation>
    <scope>NUCLEOTIDE SEQUENCE [LARGE SCALE GENOMIC DNA]</scope>
    <source>
        <strain evidence="4">KIB-2018</strain>
        <tissue evidence="4">Leaf</tissue>
    </source>
</reference>
<dbReference type="CDD" id="cd07535">
    <property type="entry name" value="HAD_VSP"/>
    <property type="match status" value="1"/>
</dbReference>
<dbReference type="InterPro" id="IPR005519">
    <property type="entry name" value="Acid_phosphat_B-like"/>
</dbReference>
<dbReference type="InterPro" id="IPR014403">
    <property type="entry name" value="APS1/VSP"/>
</dbReference>
<gene>
    <name evidence="4" type="ORF">K2173_016215</name>
</gene>
<sequence>MPSAISQTFIQMPSGIDDDNLYCDSWRLSVETNNAGYWKTAIPRCSSYVQDYINGTKYLSDSMVVAMDSIDFAKTINITSDGNDAWVFDIDETLISNKAHFQRHGYESKRANDFSFKEWVESAQAPALPASLELYNYLKIRGFTIFLLTGRPESQRNATVSNLLSAGYSGWCRLILRGKGEDDPAIVFKAGKRAELGKEGYKIHGNSGDQWSDLLGYPAAERSFKVPNPMYFVP</sequence>
<dbReference type="EMBL" id="JAIWQS010000011">
    <property type="protein sequence ID" value="KAJ8751034.1"/>
    <property type="molecule type" value="Genomic_DNA"/>
</dbReference>
<evidence type="ECO:0000256" key="1">
    <source>
        <dbReference type="ARBA" id="ARBA00022729"/>
    </source>
</evidence>
<proteinExistence type="inferred from homology"/>
<organism evidence="4 5">
    <name type="scientific">Erythroxylum novogranatense</name>
    <dbReference type="NCBI Taxonomy" id="1862640"/>
    <lineage>
        <taxon>Eukaryota</taxon>
        <taxon>Viridiplantae</taxon>
        <taxon>Streptophyta</taxon>
        <taxon>Embryophyta</taxon>
        <taxon>Tracheophyta</taxon>
        <taxon>Spermatophyta</taxon>
        <taxon>Magnoliopsida</taxon>
        <taxon>eudicotyledons</taxon>
        <taxon>Gunneridae</taxon>
        <taxon>Pentapetalae</taxon>
        <taxon>rosids</taxon>
        <taxon>fabids</taxon>
        <taxon>Malpighiales</taxon>
        <taxon>Erythroxylaceae</taxon>
        <taxon>Erythroxylum</taxon>
    </lineage>
</organism>
<evidence type="ECO:0008006" key="6">
    <source>
        <dbReference type="Google" id="ProtNLM"/>
    </source>
</evidence>